<dbReference type="AlphaFoldDB" id="A0A6U3TJD1"/>
<name>A0A6U3TJD1_9STRA</name>
<reference evidence="5" key="1">
    <citation type="submission" date="2021-01" db="EMBL/GenBank/DDBJ databases">
        <authorList>
            <person name="Corre E."/>
            <person name="Pelletier E."/>
            <person name="Niang G."/>
            <person name="Scheremetjew M."/>
            <person name="Finn R."/>
            <person name="Kale V."/>
            <person name="Holt S."/>
            <person name="Cochrane G."/>
            <person name="Meng A."/>
            <person name="Brown T."/>
            <person name="Cohen L."/>
        </authorList>
    </citation>
    <scope>NUCLEOTIDE SEQUENCE</scope>
    <source>
        <strain evidence="5">SM1012Den-03</strain>
    </source>
</reference>
<keyword evidence="2" id="KW-0812">Transmembrane</keyword>
<evidence type="ECO:0000313" key="5">
    <source>
        <dbReference type="EMBL" id="CAD9583408.1"/>
    </source>
</evidence>
<keyword evidence="2" id="KW-1133">Transmembrane helix</keyword>
<evidence type="ECO:0000256" key="3">
    <source>
        <dbReference type="SAM" id="SignalP"/>
    </source>
</evidence>
<accession>A0A6U3TJD1</accession>
<feature type="transmembrane region" description="Helical" evidence="2">
    <location>
        <begin position="70"/>
        <end position="92"/>
    </location>
</feature>
<dbReference type="EMBL" id="HBGZ01006056">
    <property type="protein sequence ID" value="CAD9583405.1"/>
    <property type="molecule type" value="Transcribed_RNA"/>
</dbReference>
<feature type="compositionally biased region" description="Acidic residues" evidence="1">
    <location>
        <begin position="128"/>
        <end position="140"/>
    </location>
</feature>
<evidence type="ECO:0000256" key="1">
    <source>
        <dbReference type="SAM" id="MobiDB-lite"/>
    </source>
</evidence>
<evidence type="ECO:0008006" key="6">
    <source>
        <dbReference type="Google" id="ProtNLM"/>
    </source>
</evidence>
<protein>
    <recommendedName>
        <fullName evidence="6">Transmembrane protein</fullName>
    </recommendedName>
</protein>
<sequence length="140" mass="15000">MRSPLALSAFIIGCVVILFPNAALGVTVPAYNYKAPPPTGSPTSASVPSYQPTLQPESYLRTAYGEPTSGFWLITSLAAGALLAGFVSLLVWKKRDTLPPEDEGEARGEGGFLDWISSFWRDPSWDDSIGDESSGDESIE</sequence>
<keyword evidence="2" id="KW-0472">Membrane</keyword>
<gene>
    <name evidence="4" type="ORF">SMAR0320_LOCUS4239</name>
    <name evidence="5" type="ORF">SMAR0320_LOCUS4240</name>
</gene>
<feature type="region of interest" description="Disordered" evidence="1">
    <location>
        <begin position="121"/>
        <end position="140"/>
    </location>
</feature>
<feature type="chain" id="PRO_5036192024" description="Transmembrane protein" evidence="3">
    <location>
        <begin position="26"/>
        <end position="140"/>
    </location>
</feature>
<keyword evidence="3" id="KW-0732">Signal</keyword>
<organism evidence="5">
    <name type="scientific">Skeletonema marinoi</name>
    <dbReference type="NCBI Taxonomy" id="267567"/>
    <lineage>
        <taxon>Eukaryota</taxon>
        <taxon>Sar</taxon>
        <taxon>Stramenopiles</taxon>
        <taxon>Ochrophyta</taxon>
        <taxon>Bacillariophyta</taxon>
        <taxon>Coscinodiscophyceae</taxon>
        <taxon>Thalassiosirophycidae</taxon>
        <taxon>Thalassiosirales</taxon>
        <taxon>Skeletonemataceae</taxon>
        <taxon>Skeletonema</taxon>
        <taxon>Skeletonema marinoi-dohrnii complex</taxon>
    </lineage>
</organism>
<evidence type="ECO:0000313" key="4">
    <source>
        <dbReference type="EMBL" id="CAD9583405.1"/>
    </source>
</evidence>
<evidence type="ECO:0000256" key="2">
    <source>
        <dbReference type="SAM" id="Phobius"/>
    </source>
</evidence>
<feature type="signal peptide" evidence="3">
    <location>
        <begin position="1"/>
        <end position="25"/>
    </location>
</feature>
<proteinExistence type="predicted"/>
<dbReference type="EMBL" id="HBGZ01006057">
    <property type="protein sequence ID" value="CAD9583408.1"/>
    <property type="molecule type" value="Transcribed_RNA"/>
</dbReference>